<dbReference type="AlphaFoldDB" id="K9ZZP6"/>
<keyword evidence="4" id="KW-1185">Reference proteome</keyword>
<protein>
    <submittedName>
        <fullName evidence="3">Response regulator with CheY-like receiver domain and winged-helix DNA-binding domain protein</fullName>
    </submittedName>
</protein>
<dbReference type="STRING" id="937777.Deipe_0647"/>
<dbReference type="GO" id="GO:0003677">
    <property type="term" value="F:DNA binding"/>
    <property type="evidence" value="ECO:0007669"/>
    <property type="project" value="UniProtKB-KW"/>
</dbReference>
<name>K9ZZP6_DEIPD</name>
<feature type="domain" description="Response regulatory" evidence="2">
    <location>
        <begin position="7"/>
        <end position="124"/>
    </location>
</feature>
<dbReference type="PANTHER" id="PTHR44520">
    <property type="entry name" value="RESPONSE REGULATOR RCP1-RELATED"/>
    <property type="match status" value="1"/>
</dbReference>
<proteinExistence type="predicted"/>
<accession>K9ZZP6</accession>
<dbReference type="HOGENOM" id="CLU_000445_69_17_0"/>
<dbReference type="RefSeq" id="WP_015234545.1">
    <property type="nucleotide sequence ID" value="NC_019793.1"/>
</dbReference>
<dbReference type="PANTHER" id="PTHR44520:SF2">
    <property type="entry name" value="RESPONSE REGULATOR RCP1"/>
    <property type="match status" value="1"/>
</dbReference>
<organism evidence="3 4">
    <name type="scientific">Deinococcus peraridilitoris (strain DSM 19664 / LMG 22246 / CIP 109416 / KR-200)</name>
    <dbReference type="NCBI Taxonomy" id="937777"/>
    <lineage>
        <taxon>Bacteria</taxon>
        <taxon>Thermotogati</taxon>
        <taxon>Deinococcota</taxon>
        <taxon>Deinococci</taxon>
        <taxon>Deinococcales</taxon>
        <taxon>Deinococcaceae</taxon>
        <taxon>Deinococcus</taxon>
    </lineage>
</organism>
<dbReference type="PATRIC" id="fig|937777.3.peg.652"/>
<dbReference type="InterPro" id="IPR052893">
    <property type="entry name" value="TCS_response_regulator"/>
</dbReference>
<dbReference type="Pfam" id="PF00072">
    <property type="entry name" value="Response_reg"/>
    <property type="match status" value="1"/>
</dbReference>
<dbReference type="EMBL" id="CP003382">
    <property type="protein sequence ID" value="AFZ66235.1"/>
    <property type="molecule type" value="Genomic_DNA"/>
</dbReference>
<dbReference type="SUPFAM" id="SSF52172">
    <property type="entry name" value="CheY-like"/>
    <property type="match status" value="1"/>
</dbReference>
<dbReference type="OrthoDB" id="9785718at2"/>
<evidence type="ECO:0000256" key="1">
    <source>
        <dbReference type="PROSITE-ProRule" id="PRU00169"/>
    </source>
</evidence>
<dbReference type="Proteomes" id="UP000010467">
    <property type="component" value="Chromosome"/>
</dbReference>
<dbReference type="Gene3D" id="3.40.50.2300">
    <property type="match status" value="1"/>
</dbReference>
<comment type="caution">
    <text evidence="1">Lacks conserved residue(s) required for the propagation of feature annotation.</text>
</comment>
<dbReference type="KEGG" id="dpd:Deipe_0647"/>
<sequence length="139" mass="16186">MSAQPLSILLIEQDPIETALIQTVFDARHPQVDLRHVLDAHAAWQHLESQSLPDLIIFNPPNVLDLDFLIEIKQRQGLMQIPLIVLTGSKYDLEVYRAYEAHANAYVWRPVNLAEYEELFEVLIRFWRDMARLPRQSPS</sequence>
<keyword evidence="3" id="KW-0238">DNA-binding</keyword>
<dbReference type="eggNOG" id="COG2197">
    <property type="taxonomic scope" value="Bacteria"/>
</dbReference>
<dbReference type="GO" id="GO:0000160">
    <property type="term" value="P:phosphorelay signal transduction system"/>
    <property type="evidence" value="ECO:0007669"/>
    <property type="project" value="InterPro"/>
</dbReference>
<reference evidence="4" key="1">
    <citation type="submission" date="2012-03" db="EMBL/GenBank/DDBJ databases">
        <title>Complete sequence of chromosome of Deinococcus peraridilitoris DSM 19664.</title>
        <authorList>
            <person name="Lucas S."/>
            <person name="Copeland A."/>
            <person name="Lapidus A."/>
            <person name="Glavina del Rio T."/>
            <person name="Dalin E."/>
            <person name="Tice H."/>
            <person name="Bruce D."/>
            <person name="Goodwin L."/>
            <person name="Pitluck S."/>
            <person name="Peters L."/>
            <person name="Mikhailova N."/>
            <person name="Lu M."/>
            <person name="Kyrpides N."/>
            <person name="Mavromatis K."/>
            <person name="Ivanova N."/>
            <person name="Brettin T."/>
            <person name="Detter J.C."/>
            <person name="Han C."/>
            <person name="Larimer F."/>
            <person name="Land M."/>
            <person name="Hauser L."/>
            <person name="Markowitz V."/>
            <person name="Cheng J.-F."/>
            <person name="Hugenholtz P."/>
            <person name="Woyke T."/>
            <person name="Wu D."/>
            <person name="Pukall R."/>
            <person name="Steenblock K."/>
            <person name="Brambilla E."/>
            <person name="Klenk H.-P."/>
            <person name="Eisen J.A."/>
        </authorList>
    </citation>
    <scope>NUCLEOTIDE SEQUENCE [LARGE SCALE GENOMIC DNA]</scope>
    <source>
        <strain evidence="4">DSM 19664 / LMG 22246 / CIP 109416 / KR-200</strain>
    </source>
</reference>
<dbReference type="InterPro" id="IPR011006">
    <property type="entry name" value="CheY-like_superfamily"/>
</dbReference>
<evidence type="ECO:0000313" key="3">
    <source>
        <dbReference type="EMBL" id="AFZ66235.1"/>
    </source>
</evidence>
<dbReference type="PROSITE" id="PS50110">
    <property type="entry name" value="RESPONSE_REGULATORY"/>
    <property type="match status" value="1"/>
</dbReference>
<gene>
    <name evidence="3" type="ordered locus">Deipe_0647</name>
</gene>
<evidence type="ECO:0000313" key="4">
    <source>
        <dbReference type="Proteomes" id="UP000010467"/>
    </source>
</evidence>
<dbReference type="InterPro" id="IPR001789">
    <property type="entry name" value="Sig_transdc_resp-reg_receiver"/>
</dbReference>
<evidence type="ECO:0000259" key="2">
    <source>
        <dbReference type="PROSITE" id="PS50110"/>
    </source>
</evidence>